<dbReference type="GeneID" id="30033016"/>
<dbReference type="SUPFAM" id="SSF58022">
    <property type="entry name" value="XRCC4, C-terminal oligomerization domain"/>
    <property type="match status" value="1"/>
</dbReference>
<keyword evidence="4" id="KW-1185">Reference proteome</keyword>
<sequence>MGKCWILTARNESNEGDIAVVRTTVKDDPSSATLTVVTNESAQYKVRVALTVSGVAASDVVKKEARNAMKDDEWLKTLKTIFLGEPDAYKKIEDGSSYIVKWSSNGDELVLAIKLSFAANKNVTISLGKVVCAVASKGSSSKTLNKLLQMYDDFYSSVASEWTKQNLRAQNEIDRLKEQVKQLTEAKLTYDEEIMNRFTLLLNTKKAKISELSGNGSTQYDRIPTIKREFEELQEPEPESKSRLSTEPDIVEDKVEVEVKEPIIKEEPIDIPDEIEQETPSTSEAETTEGETDSD</sequence>
<gene>
    <name evidence="3" type="ORF">AWJ20_1236</name>
</gene>
<accession>A0A167DIN3</accession>
<reference evidence="3 4" key="1">
    <citation type="submission" date="2016-02" db="EMBL/GenBank/DDBJ databases">
        <title>Complete genome sequence and transcriptome regulation of the pentose utilising yeast Sugiyamaella lignohabitans.</title>
        <authorList>
            <person name="Bellasio M."/>
            <person name="Peymann A."/>
            <person name="Valli M."/>
            <person name="Sipitzky M."/>
            <person name="Graf A."/>
            <person name="Sauer M."/>
            <person name="Marx H."/>
            <person name="Mattanovich D."/>
        </authorList>
    </citation>
    <scope>NUCLEOTIDE SEQUENCE [LARGE SCALE GENOMIC DNA]</scope>
    <source>
        <strain evidence="3 4">CBS 10342</strain>
    </source>
</reference>
<keyword evidence="1" id="KW-0175">Coiled coil</keyword>
<evidence type="ECO:0000313" key="4">
    <source>
        <dbReference type="Proteomes" id="UP000189580"/>
    </source>
</evidence>
<feature type="region of interest" description="Disordered" evidence="2">
    <location>
        <begin position="231"/>
        <end position="295"/>
    </location>
</feature>
<name>A0A167DIN3_9ASCO</name>
<dbReference type="KEGG" id="slb:AWJ20_1236"/>
<dbReference type="EMBL" id="CP014501">
    <property type="protein sequence ID" value="ANB12958.1"/>
    <property type="molecule type" value="Genomic_DNA"/>
</dbReference>
<dbReference type="RefSeq" id="XP_018735435.1">
    <property type="nucleotide sequence ID" value="XM_018878097.1"/>
</dbReference>
<feature type="compositionally biased region" description="Acidic residues" evidence="2">
    <location>
        <begin position="286"/>
        <end position="295"/>
    </location>
</feature>
<dbReference type="InterPro" id="IPR014751">
    <property type="entry name" value="XRCC4-like_C"/>
</dbReference>
<feature type="compositionally biased region" description="Basic and acidic residues" evidence="2">
    <location>
        <begin position="238"/>
        <end position="268"/>
    </location>
</feature>
<evidence type="ECO:0000313" key="3">
    <source>
        <dbReference type="EMBL" id="ANB12958.1"/>
    </source>
</evidence>
<dbReference type="OrthoDB" id="8064436at2759"/>
<evidence type="ECO:0000256" key="1">
    <source>
        <dbReference type="SAM" id="Coils"/>
    </source>
</evidence>
<dbReference type="AlphaFoldDB" id="A0A167DIN3"/>
<proteinExistence type="predicted"/>
<dbReference type="Proteomes" id="UP000189580">
    <property type="component" value="Chromosome a"/>
</dbReference>
<dbReference type="Gene3D" id="1.20.5.370">
    <property type="match status" value="1"/>
</dbReference>
<feature type="coiled-coil region" evidence="1">
    <location>
        <begin position="159"/>
        <end position="193"/>
    </location>
</feature>
<protein>
    <submittedName>
        <fullName evidence="3">Uncharacterized protein</fullName>
    </submittedName>
</protein>
<organism evidence="3 4">
    <name type="scientific">Sugiyamaella lignohabitans</name>
    <dbReference type="NCBI Taxonomy" id="796027"/>
    <lineage>
        <taxon>Eukaryota</taxon>
        <taxon>Fungi</taxon>
        <taxon>Dikarya</taxon>
        <taxon>Ascomycota</taxon>
        <taxon>Saccharomycotina</taxon>
        <taxon>Dipodascomycetes</taxon>
        <taxon>Dipodascales</taxon>
        <taxon>Trichomonascaceae</taxon>
        <taxon>Sugiyamaella</taxon>
    </lineage>
</organism>
<evidence type="ECO:0000256" key="2">
    <source>
        <dbReference type="SAM" id="MobiDB-lite"/>
    </source>
</evidence>